<accession>A0ABY9EHP1</accession>
<geneLocation type="plasmid" evidence="2 3">
    <name>unnamed</name>
</geneLocation>
<feature type="transmembrane region" description="Helical" evidence="1">
    <location>
        <begin position="7"/>
        <end position="28"/>
    </location>
</feature>
<reference evidence="2 3" key="1">
    <citation type="submission" date="2022-05" db="EMBL/GenBank/DDBJ databases">
        <title>Microbulbifer sp. nov., isolated from sponge.</title>
        <authorList>
            <person name="Gao L."/>
        </authorList>
    </citation>
    <scope>NUCLEOTIDE SEQUENCE [LARGE SCALE GENOMIC DNA]</scope>
    <source>
        <strain evidence="2 3">MI-G</strain>
        <plasmid evidence="2 3">unnamed</plasmid>
    </source>
</reference>
<protein>
    <recommendedName>
        <fullName evidence="4">DUF4386 family protein</fullName>
    </recommendedName>
</protein>
<keyword evidence="2" id="KW-0614">Plasmid</keyword>
<proteinExistence type="predicted"/>
<keyword evidence="1" id="KW-1133">Transmembrane helix</keyword>
<evidence type="ECO:0008006" key="4">
    <source>
        <dbReference type="Google" id="ProtNLM"/>
    </source>
</evidence>
<feature type="transmembrane region" description="Helical" evidence="1">
    <location>
        <begin position="162"/>
        <end position="183"/>
    </location>
</feature>
<keyword evidence="1" id="KW-0812">Transmembrane</keyword>
<feature type="transmembrane region" description="Helical" evidence="1">
    <location>
        <begin position="84"/>
        <end position="110"/>
    </location>
</feature>
<gene>
    <name evidence="2" type="ORF">M8T91_18590</name>
</gene>
<sequence length="215" mass="23603">MDLRLYLIKFYSIHVIVVIITLACFLMNGPMRGGLPLDNTVAERIAFIADNGLIWSLSWFTWMLSAIGLFVFCAILADELTQNFLRMIGIALVGMGIAPDLIAEVIYAFVIPEIISRQLGSNAIEILEIIAMHLTGYLGNGLYNLGGLLLTILAINQGVLKSWIAAWGVIAWILGLMLSLFVAMGSVKAAEIFTAIAMVLSTAWMLIFAHKVLKR</sequence>
<feature type="transmembrane region" description="Helical" evidence="1">
    <location>
        <begin position="130"/>
        <end position="155"/>
    </location>
</feature>
<dbReference type="EMBL" id="CP098024">
    <property type="protein sequence ID" value="WKD51721.1"/>
    <property type="molecule type" value="Genomic_DNA"/>
</dbReference>
<keyword evidence="3" id="KW-1185">Reference proteome</keyword>
<evidence type="ECO:0000256" key="1">
    <source>
        <dbReference type="SAM" id="Phobius"/>
    </source>
</evidence>
<dbReference type="Proteomes" id="UP001321520">
    <property type="component" value="Plasmid unnamed"/>
</dbReference>
<keyword evidence="1" id="KW-0472">Membrane</keyword>
<feature type="transmembrane region" description="Helical" evidence="1">
    <location>
        <begin position="59"/>
        <end position="77"/>
    </location>
</feature>
<evidence type="ECO:0000313" key="3">
    <source>
        <dbReference type="Proteomes" id="UP001321520"/>
    </source>
</evidence>
<name>A0ABY9EHP1_9GAMM</name>
<evidence type="ECO:0000313" key="2">
    <source>
        <dbReference type="EMBL" id="WKD51721.1"/>
    </source>
</evidence>
<feature type="transmembrane region" description="Helical" evidence="1">
    <location>
        <begin position="189"/>
        <end position="209"/>
    </location>
</feature>
<organism evidence="2 3">
    <name type="scientific">Microbulbifer spongiae</name>
    <dbReference type="NCBI Taxonomy" id="2944933"/>
    <lineage>
        <taxon>Bacteria</taxon>
        <taxon>Pseudomonadati</taxon>
        <taxon>Pseudomonadota</taxon>
        <taxon>Gammaproteobacteria</taxon>
        <taxon>Cellvibrionales</taxon>
        <taxon>Microbulbiferaceae</taxon>
        <taxon>Microbulbifer</taxon>
    </lineage>
</organism>
<dbReference type="RefSeq" id="WP_301419309.1">
    <property type="nucleotide sequence ID" value="NZ_CP098024.1"/>
</dbReference>
<dbReference type="PROSITE" id="PS51257">
    <property type="entry name" value="PROKAR_LIPOPROTEIN"/>
    <property type="match status" value="1"/>
</dbReference>